<proteinExistence type="predicted"/>
<accession>A0A4Y2L244</accession>
<gene>
    <name evidence="3" type="ORF">AVEN_249462_1</name>
</gene>
<dbReference type="AlphaFoldDB" id="A0A4Y2L244"/>
<organism evidence="3 4">
    <name type="scientific">Araneus ventricosus</name>
    <name type="common">Orbweaver spider</name>
    <name type="synonym">Epeira ventricosa</name>
    <dbReference type="NCBI Taxonomy" id="182803"/>
    <lineage>
        <taxon>Eukaryota</taxon>
        <taxon>Metazoa</taxon>
        <taxon>Ecdysozoa</taxon>
        <taxon>Arthropoda</taxon>
        <taxon>Chelicerata</taxon>
        <taxon>Arachnida</taxon>
        <taxon>Araneae</taxon>
        <taxon>Araneomorphae</taxon>
        <taxon>Entelegynae</taxon>
        <taxon>Araneoidea</taxon>
        <taxon>Araneidae</taxon>
        <taxon>Araneus</taxon>
    </lineage>
</organism>
<evidence type="ECO:0000256" key="1">
    <source>
        <dbReference type="SAM" id="MobiDB-lite"/>
    </source>
</evidence>
<dbReference type="Pfam" id="PF16087">
    <property type="entry name" value="DUF4817"/>
    <property type="match status" value="1"/>
</dbReference>
<feature type="non-terminal residue" evidence="3">
    <location>
        <position position="1"/>
    </location>
</feature>
<dbReference type="EMBL" id="BGPR01005179">
    <property type="protein sequence ID" value="GBN07696.1"/>
    <property type="molecule type" value="Genomic_DNA"/>
</dbReference>
<protein>
    <recommendedName>
        <fullName evidence="2">DUF4817 domain-containing protein</fullName>
    </recommendedName>
</protein>
<dbReference type="Proteomes" id="UP000499080">
    <property type="component" value="Unassembled WGS sequence"/>
</dbReference>
<feature type="domain" description="DUF4817" evidence="2">
    <location>
        <begin position="166"/>
        <end position="219"/>
    </location>
</feature>
<reference evidence="3 4" key="1">
    <citation type="journal article" date="2019" name="Sci. Rep.">
        <title>Orb-weaving spider Araneus ventricosus genome elucidates the spidroin gene catalogue.</title>
        <authorList>
            <person name="Kono N."/>
            <person name="Nakamura H."/>
            <person name="Ohtoshi R."/>
            <person name="Moran D.A.P."/>
            <person name="Shinohara A."/>
            <person name="Yoshida Y."/>
            <person name="Fujiwara M."/>
            <person name="Mori M."/>
            <person name="Tomita M."/>
            <person name="Arakawa K."/>
        </authorList>
    </citation>
    <scope>NUCLEOTIDE SEQUENCE [LARGE SCALE GENOMIC DNA]</scope>
</reference>
<evidence type="ECO:0000313" key="4">
    <source>
        <dbReference type="Proteomes" id="UP000499080"/>
    </source>
</evidence>
<evidence type="ECO:0000259" key="2">
    <source>
        <dbReference type="Pfam" id="PF16087"/>
    </source>
</evidence>
<comment type="caution">
    <text evidence="3">The sequence shown here is derived from an EMBL/GenBank/DDBJ whole genome shotgun (WGS) entry which is preliminary data.</text>
</comment>
<name>A0A4Y2L244_ARAVE</name>
<keyword evidence="4" id="KW-1185">Reference proteome</keyword>
<feature type="region of interest" description="Disordered" evidence="1">
    <location>
        <begin position="89"/>
        <end position="114"/>
    </location>
</feature>
<sequence length="291" mass="32801">SDGRVAVPEAVLRPQVHPHAHRHHRIRTRLHAGQARSLLGDPGGRRWISQASFICLRHLVPICLHARPLGARQTSGVHLPRGLPLAEQAACGAGRGGDDGQHQQDPAGEHPAGARRPALPLQQQADRGGASDVKLRTHAQEPKETCLPTLVSFEEDYCFAKMVRYSIEDRVFLFKTFYLCDQRPAETLRKRSSVFKNRTKPSSSMLKALIAKFERTGSVSDDKVAMKTKQKTARTHEKITATKTIMDENHRRVETSYNKCNKVGSNRPNQAGYREFRAETSFHYLLRWQTF</sequence>
<evidence type="ECO:0000313" key="3">
    <source>
        <dbReference type="EMBL" id="GBN07696.1"/>
    </source>
</evidence>
<dbReference type="InterPro" id="IPR032135">
    <property type="entry name" value="DUF4817"/>
</dbReference>